<organism evidence="2 3">
    <name type="scientific">Lophiotrema nucula</name>
    <dbReference type="NCBI Taxonomy" id="690887"/>
    <lineage>
        <taxon>Eukaryota</taxon>
        <taxon>Fungi</taxon>
        <taxon>Dikarya</taxon>
        <taxon>Ascomycota</taxon>
        <taxon>Pezizomycotina</taxon>
        <taxon>Dothideomycetes</taxon>
        <taxon>Pleosporomycetidae</taxon>
        <taxon>Pleosporales</taxon>
        <taxon>Lophiotremataceae</taxon>
        <taxon>Lophiotrema</taxon>
    </lineage>
</organism>
<evidence type="ECO:0000313" key="3">
    <source>
        <dbReference type="Proteomes" id="UP000799770"/>
    </source>
</evidence>
<feature type="region of interest" description="Disordered" evidence="1">
    <location>
        <begin position="151"/>
        <end position="173"/>
    </location>
</feature>
<protein>
    <submittedName>
        <fullName evidence="2">Uncharacterized protein</fullName>
    </submittedName>
</protein>
<dbReference type="EMBL" id="ML977333">
    <property type="protein sequence ID" value="KAF2111768.1"/>
    <property type="molecule type" value="Genomic_DNA"/>
</dbReference>
<gene>
    <name evidence="2" type="ORF">BDV96DRAFT_177560</name>
</gene>
<feature type="compositionally biased region" description="Low complexity" evidence="1">
    <location>
        <begin position="259"/>
        <end position="273"/>
    </location>
</feature>
<feature type="compositionally biased region" description="Basic and acidic residues" evidence="1">
    <location>
        <begin position="274"/>
        <end position="297"/>
    </location>
</feature>
<proteinExistence type="predicted"/>
<evidence type="ECO:0000256" key="1">
    <source>
        <dbReference type="SAM" id="MobiDB-lite"/>
    </source>
</evidence>
<dbReference type="AlphaFoldDB" id="A0A6A5Z056"/>
<reference evidence="2" key="1">
    <citation type="journal article" date="2020" name="Stud. Mycol.">
        <title>101 Dothideomycetes genomes: a test case for predicting lifestyles and emergence of pathogens.</title>
        <authorList>
            <person name="Haridas S."/>
            <person name="Albert R."/>
            <person name="Binder M."/>
            <person name="Bloem J."/>
            <person name="Labutti K."/>
            <person name="Salamov A."/>
            <person name="Andreopoulos B."/>
            <person name="Baker S."/>
            <person name="Barry K."/>
            <person name="Bills G."/>
            <person name="Bluhm B."/>
            <person name="Cannon C."/>
            <person name="Castanera R."/>
            <person name="Culley D."/>
            <person name="Daum C."/>
            <person name="Ezra D."/>
            <person name="Gonzalez J."/>
            <person name="Henrissat B."/>
            <person name="Kuo A."/>
            <person name="Liang C."/>
            <person name="Lipzen A."/>
            <person name="Lutzoni F."/>
            <person name="Magnuson J."/>
            <person name="Mondo S."/>
            <person name="Nolan M."/>
            <person name="Ohm R."/>
            <person name="Pangilinan J."/>
            <person name="Park H.-J."/>
            <person name="Ramirez L."/>
            <person name="Alfaro M."/>
            <person name="Sun H."/>
            <person name="Tritt A."/>
            <person name="Yoshinaga Y."/>
            <person name="Zwiers L.-H."/>
            <person name="Turgeon B."/>
            <person name="Goodwin S."/>
            <person name="Spatafora J."/>
            <person name="Crous P."/>
            <person name="Grigoriev I."/>
        </authorList>
    </citation>
    <scope>NUCLEOTIDE SEQUENCE</scope>
    <source>
        <strain evidence="2">CBS 627.86</strain>
    </source>
</reference>
<name>A0A6A5Z056_9PLEO</name>
<evidence type="ECO:0000313" key="2">
    <source>
        <dbReference type="EMBL" id="KAF2111768.1"/>
    </source>
</evidence>
<feature type="compositionally biased region" description="Low complexity" evidence="1">
    <location>
        <begin position="222"/>
        <end position="241"/>
    </location>
</feature>
<sequence>MGIEDRREWVDDSLEYEFVQKEELDRDTRLPVPLPAENFQGTWDGTLNEGKKAYKEVAAASSTYYTTLANSSLSKAAFSLGGALAGTANRTALSAADYAVKATVSDRSRLPPVLGNWLKGKDKFDEAKKRKKEAEKARLLRKYKQELIDAGEVVDNPSRPGSRTSSFGDGRRESIGSISKAFQTPGPVRRQLKAPLLGEDDAGRVVTSPEALHATLQDTKHSSSPPRSTSGSTIPKSSSLTRSPAMLFPSDEVETPYLASSVRSSTRRSVASRSRGDGFKEETLSVPEEKSEQKKTVEDEDSDDESAVGLGAMLEEAGIDM</sequence>
<dbReference type="Proteomes" id="UP000799770">
    <property type="component" value="Unassembled WGS sequence"/>
</dbReference>
<feature type="region of interest" description="Disordered" evidence="1">
    <location>
        <begin position="215"/>
        <end position="321"/>
    </location>
</feature>
<accession>A0A6A5Z056</accession>
<keyword evidence="3" id="KW-1185">Reference proteome</keyword>
<dbReference type="OrthoDB" id="3801434at2759"/>